<dbReference type="GO" id="GO:0032259">
    <property type="term" value="P:methylation"/>
    <property type="evidence" value="ECO:0007669"/>
    <property type="project" value="UniProtKB-KW"/>
</dbReference>
<evidence type="ECO:0000256" key="3">
    <source>
        <dbReference type="ARBA" id="ARBA00022603"/>
    </source>
</evidence>
<comment type="caution">
    <text evidence="7">The sequence shown here is derived from an EMBL/GenBank/DDBJ whole genome shotgun (WGS) entry which is preliminary data.</text>
</comment>
<evidence type="ECO:0000256" key="6">
    <source>
        <dbReference type="SAM" id="MobiDB-lite"/>
    </source>
</evidence>
<feature type="region of interest" description="Disordered" evidence="6">
    <location>
        <begin position="33"/>
        <end position="66"/>
    </location>
</feature>
<dbReference type="EC" id="2.1.1.-" evidence="5"/>
<feature type="compositionally biased region" description="Basic and acidic residues" evidence="6">
    <location>
        <begin position="84"/>
        <end position="93"/>
    </location>
</feature>
<dbReference type="GO" id="GO:0003676">
    <property type="term" value="F:nucleic acid binding"/>
    <property type="evidence" value="ECO:0007669"/>
    <property type="project" value="InterPro"/>
</dbReference>
<dbReference type="Pfam" id="PF10237">
    <property type="entry name" value="N6-adenineMlase"/>
    <property type="match status" value="1"/>
</dbReference>
<dbReference type="PANTHER" id="PTHR13200:SF0">
    <property type="entry name" value="EEF1A LYSINE METHYLTRANSFERASE 1"/>
    <property type="match status" value="1"/>
</dbReference>
<evidence type="ECO:0000313" key="8">
    <source>
        <dbReference type="Proteomes" id="UP000440578"/>
    </source>
</evidence>
<comment type="similarity">
    <text evidence="5">Belongs to the class I-like SAM-binding methyltransferase superfamily. EFM5 family.</text>
</comment>
<dbReference type="InterPro" id="IPR019369">
    <property type="entry name" value="Efm5/EEF1AKMT1"/>
</dbReference>
<evidence type="ECO:0000313" key="7">
    <source>
        <dbReference type="EMBL" id="KAF0293683.1"/>
    </source>
</evidence>
<dbReference type="InterPro" id="IPR002052">
    <property type="entry name" value="DNA_methylase_N6_adenine_CS"/>
</dbReference>
<protein>
    <recommendedName>
        <fullName evidence="5">Protein-lysine N-methyltransferase FJT64_000807</fullName>
        <ecNumber evidence="5">2.1.1.-</ecNumber>
    </recommendedName>
</protein>
<keyword evidence="2 5" id="KW-0963">Cytoplasm</keyword>
<reference evidence="7 8" key="1">
    <citation type="submission" date="2019-07" db="EMBL/GenBank/DDBJ databases">
        <title>Draft genome assembly of a fouling barnacle, Amphibalanus amphitrite (Darwin, 1854): The first reference genome for Thecostraca.</title>
        <authorList>
            <person name="Kim W."/>
        </authorList>
    </citation>
    <scope>NUCLEOTIDE SEQUENCE [LARGE SCALE GENOMIC DNA]</scope>
    <source>
        <strain evidence="7">SNU_AA5</strain>
        <tissue evidence="7">Soma without cirri and trophi</tissue>
    </source>
</reference>
<dbReference type="GO" id="GO:0016279">
    <property type="term" value="F:protein-lysine N-methyltransferase activity"/>
    <property type="evidence" value="ECO:0007669"/>
    <property type="project" value="UniProtKB-UniRule"/>
</dbReference>
<dbReference type="GO" id="GO:0005737">
    <property type="term" value="C:cytoplasm"/>
    <property type="evidence" value="ECO:0007669"/>
    <property type="project" value="UniProtKB-SubCell"/>
</dbReference>
<name>A0A6A4VJB0_AMPAM</name>
<dbReference type="EMBL" id="VIIS01001731">
    <property type="protein sequence ID" value="KAF0293683.1"/>
    <property type="molecule type" value="Genomic_DNA"/>
</dbReference>
<organism evidence="7 8">
    <name type="scientific">Amphibalanus amphitrite</name>
    <name type="common">Striped barnacle</name>
    <name type="synonym">Balanus amphitrite</name>
    <dbReference type="NCBI Taxonomy" id="1232801"/>
    <lineage>
        <taxon>Eukaryota</taxon>
        <taxon>Metazoa</taxon>
        <taxon>Ecdysozoa</taxon>
        <taxon>Arthropoda</taxon>
        <taxon>Crustacea</taxon>
        <taxon>Multicrustacea</taxon>
        <taxon>Cirripedia</taxon>
        <taxon>Thoracica</taxon>
        <taxon>Thoracicalcarea</taxon>
        <taxon>Balanomorpha</taxon>
        <taxon>Balanoidea</taxon>
        <taxon>Balanidae</taxon>
        <taxon>Amphibalaninae</taxon>
        <taxon>Amphibalanus</taxon>
    </lineage>
</organism>
<feature type="region of interest" description="Disordered" evidence="6">
    <location>
        <begin position="83"/>
        <end position="105"/>
    </location>
</feature>
<gene>
    <name evidence="7" type="ORF">FJT64_000807</name>
</gene>
<proteinExistence type="inferred from homology"/>
<evidence type="ECO:0000256" key="4">
    <source>
        <dbReference type="ARBA" id="ARBA00022679"/>
    </source>
</evidence>
<keyword evidence="4 5" id="KW-0808">Transferase</keyword>
<dbReference type="InterPro" id="IPR041370">
    <property type="entry name" value="Mlase_EEF1AKMT1/ZCCHC4"/>
</dbReference>
<keyword evidence="3 5" id="KW-0489">Methyltransferase</keyword>
<dbReference type="PROSITE" id="PS00092">
    <property type="entry name" value="N6_MTASE"/>
    <property type="match status" value="1"/>
</dbReference>
<feature type="compositionally biased region" description="Basic and acidic residues" evidence="6">
    <location>
        <begin position="40"/>
        <end position="57"/>
    </location>
</feature>
<comment type="subcellular location">
    <subcellularLocation>
        <location evidence="1 5">Cytoplasm</location>
    </subcellularLocation>
</comment>
<sequence length="288" mass="32515">MTIVRNPVISPDLLNFEVMSEVNVNEAYQEGNGAKITSTSKEEIDQSEDVKEKRSPAAEDQDEEDDVQLSAFTMSALQEFVSEQLEREQRRQQAEQLAQDAAKDPDQLADFEEDWQLSQFWYDDATCRVLASEALRLAGPSGRVACLSSPTLYRHLRKVRPPELKLTLFEYDQRFSVFGPEFVLYDYRSPLDVPGDLREQFDLVVADPPFLSEECLTKTAVTVRLLAKQHILLCTGTISSCAQMAPLAGRLLGLHECRFRPAHANNLANEFRCFASYDLDSHVSKGTT</sequence>
<evidence type="ECO:0000256" key="5">
    <source>
        <dbReference type="HAMAP-Rule" id="MF_03187"/>
    </source>
</evidence>
<comment type="function">
    <text evidence="5">S-adenosyl-L-methionine-dependent protein-lysine N-methyltransferase that methylates elongation factor 1-alpha.</text>
</comment>
<dbReference type="AlphaFoldDB" id="A0A6A4VJB0"/>
<dbReference type="Proteomes" id="UP000440578">
    <property type="component" value="Unassembled WGS sequence"/>
</dbReference>
<evidence type="ECO:0000256" key="2">
    <source>
        <dbReference type="ARBA" id="ARBA00022490"/>
    </source>
</evidence>
<accession>A0A6A4VJB0</accession>
<keyword evidence="8" id="KW-1185">Reference proteome</keyword>
<dbReference type="OrthoDB" id="206354at2759"/>
<dbReference type="HAMAP" id="MF_03187">
    <property type="entry name" value="Methyltr_EFM5"/>
    <property type="match status" value="1"/>
</dbReference>
<dbReference type="PANTHER" id="PTHR13200">
    <property type="entry name" value="EEF1A LYSINE METHYLTRANSFERASE 1"/>
    <property type="match status" value="1"/>
</dbReference>
<evidence type="ECO:0000256" key="1">
    <source>
        <dbReference type="ARBA" id="ARBA00004496"/>
    </source>
</evidence>